<gene>
    <name evidence="2" type="ORF">LU297_03975</name>
</gene>
<feature type="transmembrane region" description="Helical" evidence="1">
    <location>
        <begin position="49"/>
        <end position="69"/>
    </location>
</feature>
<dbReference type="EMBL" id="CP089977">
    <property type="protein sequence ID" value="UXZ05606.1"/>
    <property type="molecule type" value="Genomic_DNA"/>
</dbReference>
<keyword evidence="3" id="KW-1185">Reference proteome</keyword>
<dbReference type="Proteomes" id="UP001063782">
    <property type="component" value="Chromosome"/>
</dbReference>
<keyword evidence="1" id="KW-1133">Transmembrane helix</keyword>
<keyword evidence="1" id="KW-0472">Membrane</keyword>
<evidence type="ECO:0008006" key="4">
    <source>
        <dbReference type="Google" id="ProtNLM"/>
    </source>
</evidence>
<keyword evidence="1" id="KW-0812">Transmembrane</keyword>
<dbReference type="RefSeq" id="WP_263077117.1">
    <property type="nucleotide sequence ID" value="NZ_CP089977.1"/>
</dbReference>
<feature type="transmembrane region" description="Helical" evidence="1">
    <location>
        <begin position="123"/>
        <end position="146"/>
    </location>
</feature>
<accession>A0ABY6F688</accession>
<proteinExistence type="predicted"/>
<protein>
    <recommendedName>
        <fullName evidence="4">Copper resistance protein D domain-containing protein</fullName>
    </recommendedName>
</protein>
<evidence type="ECO:0000313" key="3">
    <source>
        <dbReference type="Proteomes" id="UP001063782"/>
    </source>
</evidence>
<reference evidence="2" key="1">
    <citation type="submission" date="2021-12" db="EMBL/GenBank/DDBJ databases">
        <title>taxonomy of Moraxella sp. ZY201224.</title>
        <authorList>
            <person name="Li F."/>
        </authorList>
    </citation>
    <scope>NUCLEOTIDE SEQUENCE</scope>
    <source>
        <strain evidence="2">ZY201224</strain>
    </source>
</reference>
<evidence type="ECO:0000256" key="1">
    <source>
        <dbReference type="SAM" id="Phobius"/>
    </source>
</evidence>
<evidence type="ECO:0000313" key="2">
    <source>
        <dbReference type="EMBL" id="UXZ05606.1"/>
    </source>
</evidence>
<organism evidence="2 3">
    <name type="scientific">Moraxella nasicaprae</name>
    <dbReference type="NCBI Taxonomy" id="2904122"/>
    <lineage>
        <taxon>Bacteria</taxon>
        <taxon>Pseudomonadati</taxon>
        <taxon>Pseudomonadota</taxon>
        <taxon>Gammaproteobacteria</taxon>
        <taxon>Moraxellales</taxon>
        <taxon>Moraxellaceae</taxon>
        <taxon>Moraxella</taxon>
    </lineage>
</organism>
<feature type="transmembrane region" description="Helical" evidence="1">
    <location>
        <begin position="81"/>
        <end position="103"/>
    </location>
</feature>
<name>A0ABY6F688_9GAMM</name>
<sequence>MMMVLFLHLIGASIWVGGHLYLLIRVMPPILKTGDVKAFLAFEQSYEPLGMTALAIQVVTGLYMVHRYLPDWSMLIDGRAGVLGHLVLAKLFWLLLTLITALHARFFVVKKLINGNHTPNTLIIMYVHIILICLWSLAFVATGLAFG</sequence>